<evidence type="ECO:0000259" key="10">
    <source>
        <dbReference type="Pfam" id="PF08263"/>
    </source>
</evidence>
<evidence type="ECO:0000256" key="4">
    <source>
        <dbReference type="ARBA" id="ARBA00022729"/>
    </source>
</evidence>
<keyword evidence="3" id="KW-0812">Transmembrane</keyword>
<comment type="subcellular location">
    <subcellularLocation>
        <location evidence="1">Membrane</location>
        <topology evidence="1">Single-pass membrane protein</topology>
    </subcellularLocation>
</comment>
<feature type="domain" description="Leucine-rich repeat-containing N-terminal plant-type" evidence="10">
    <location>
        <begin position="325"/>
        <end position="360"/>
    </location>
</feature>
<dbReference type="Pfam" id="PF00560">
    <property type="entry name" value="LRR_1"/>
    <property type="match status" value="1"/>
</dbReference>
<feature type="domain" description="Leucine-rich repeat-containing N-terminal plant-type" evidence="10">
    <location>
        <begin position="20"/>
        <end position="54"/>
    </location>
</feature>
<sequence>MFWKCALSTNNNNNNEIVGDEAAYLMKLRDAISPAPPTWFNVTNMCDWSHVICSTVGNNRSVEEINLNSMSLKGTLPSGLNNSFPYLRRLILNKNSLTGPLPSLAGLSNLREVVLSDNNFTSIPHGCFQDLYSLERLSLYSNANLSPWTFPAYLTGFSGLVKLNLADTNLMGILPDIFASFPDLLILNLYGNSLTGLLPKSFVQLINLQYLNLGDQEHGGLSGTIEFLSSMTRLDSASLERNSFQGPIPDLSNCTYLQDLILGDNRLTGEVPPSLMNLSMLEEVSLENNFLQGPMPFFNTTITKNISIEGNGFCLDHPGPCNHTVTTLLQIAQAFGYPLLLARTWRGNNPCKGWSFITCDIQGKIRTINLTKLNLNGTISPAFGNLTDLRELYLSRNGLKGSIPGSLTSLSQLRILDVSNNNLSGIIPIFSPKMVLNSANNALLLKHSPSRTTPLWIKF</sequence>
<evidence type="ECO:0000256" key="3">
    <source>
        <dbReference type="ARBA" id="ARBA00022692"/>
    </source>
</evidence>
<dbReference type="PANTHER" id="PTHR47986:SF10">
    <property type="entry name" value="RECEPTOR-LIKE KINASE TMK4"/>
    <property type="match status" value="1"/>
</dbReference>
<organism evidence="11 12">
    <name type="scientific">Stylosanthes scabra</name>
    <dbReference type="NCBI Taxonomy" id="79078"/>
    <lineage>
        <taxon>Eukaryota</taxon>
        <taxon>Viridiplantae</taxon>
        <taxon>Streptophyta</taxon>
        <taxon>Embryophyta</taxon>
        <taxon>Tracheophyta</taxon>
        <taxon>Spermatophyta</taxon>
        <taxon>Magnoliopsida</taxon>
        <taxon>eudicotyledons</taxon>
        <taxon>Gunneridae</taxon>
        <taxon>Pentapetalae</taxon>
        <taxon>rosids</taxon>
        <taxon>fabids</taxon>
        <taxon>Fabales</taxon>
        <taxon>Fabaceae</taxon>
        <taxon>Papilionoideae</taxon>
        <taxon>50 kb inversion clade</taxon>
        <taxon>dalbergioids sensu lato</taxon>
        <taxon>Dalbergieae</taxon>
        <taxon>Pterocarpus clade</taxon>
        <taxon>Stylosanthes</taxon>
    </lineage>
</organism>
<evidence type="ECO:0000256" key="8">
    <source>
        <dbReference type="ARBA" id="ARBA00023170"/>
    </source>
</evidence>
<evidence type="ECO:0000256" key="7">
    <source>
        <dbReference type="ARBA" id="ARBA00023136"/>
    </source>
</evidence>
<gene>
    <name evidence="11" type="ORF">PIB30_051366</name>
</gene>
<name>A0ABU6QIH4_9FABA</name>
<keyword evidence="6" id="KW-1133">Transmembrane helix</keyword>
<comment type="caution">
    <text evidence="11">The sequence shown here is derived from an EMBL/GenBank/DDBJ whole genome shotgun (WGS) entry which is preliminary data.</text>
</comment>
<dbReference type="InterPro" id="IPR052422">
    <property type="entry name" value="Auxin_Ser/Thr_Kinase"/>
</dbReference>
<dbReference type="SUPFAM" id="SSF52058">
    <property type="entry name" value="L domain-like"/>
    <property type="match status" value="2"/>
</dbReference>
<keyword evidence="5" id="KW-0677">Repeat</keyword>
<accession>A0ABU6QIH4</accession>
<reference evidence="11 12" key="1">
    <citation type="journal article" date="2023" name="Plants (Basel)">
        <title>Bridging the Gap: Combining Genomics and Transcriptomics Approaches to Understand Stylosanthes scabra, an Orphan Legume from the Brazilian Caatinga.</title>
        <authorList>
            <person name="Ferreira-Neto J.R.C."/>
            <person name="da Silva M.D."/>
            <person name="Binneck E."/>
            <person name="de Melo N.F."/>
            <person name="da Silva R.H."/>
            <person name="de Melo A.L.T.M."/>
            <person name="Pandolfi V."/>
            <person name="Bustamante F.O."/>
            <person name="Brasileiro-Vidal A.C."/>
            <person name="Benko-Iseppon A.M."/>
        </authorList>
    </citation>
    <scope>NUCLEOTIDE SEQUENCE [LARGE SCALE GENOMIC DNA]</scope>
    <source>
        <tissue evidence="11">Leaves</tissue>
    </source>
</reference>
<proteinExistence type="predicted"/>
<evidence type="ECO:0000313" key="11">
    <source>
        <dbReference type="EMBL" id="MED6111328.1"/>
    </source>
</evidence>
<keyword evidence="4" id="KW-0732">Signal</keyword>
<dbReference type="PANTHER" id="PTHR47986">
    <property type="entry name" value="OSJNBA0070M12.3 PROTEIN"/>
    <property type="match status" value="1"/>
</dbReference>
<dbReference type="Pfam" id="PF13855">
    <property type="entry name" value="LRR_8"/>
    <property type="match status" value="3"/>
</dbReference>
<dbReference type="Gene3D" id="3.80.10.10">
    <property type="entry name" value="Ribonuclease Inhibitor"/>
    <property type="match status" value="2"/>
</dbReference>
<keyword evidence="9" id="KW-0325">Glycoprotein</keyword>
<dbReference type="Proteomes" id="UP001341840">
    <property type="component" value="Unassembled WGS sequence"/>
</dbReference>
<feature type="non-terminal residue" evidence="11">
    <location>
        <position position="459"/>
    </location>
</feature>
<evidence type="ECO:0000256" key="9">
    <source>
        <dbReference type="ARBA" id="ARBA00023180"/>
    </source>
</evidence>
<keyword evidence="7" id="KW-0472">Membrane</keyword>
<dbReference type="InterPro" id="IPR001611">
    <property type="entry name" value="Leu-rich_rpt"/>
</dbReference>
<keyword evidence="2" id="KW-0433">Leucine-rich repeat</keyword>
<dbReference type="InterPro" id="IPR003591">
    <property type="entry name" value="Leu-rich_rpt_typical-subtyp"/>
</dbReference>
<evidence type="ECO:0000256" key="6">
    <source>
        <dbReference type="ARBA" id="ARBA00022989"/>
    </source>
</evidence>
<dbReference type="EMBL" id="JASCZI010000363">
    <property type="protein sequence ID" value="MED6111328.1"/>
    <property type="molecule type" value="Genomic_DNA"/>
</dbReference>
<evidence type="ECO:0000256" key="5">
    <source>
        <dbReference type="ARBA" id="ARBA00022737"/>
    </source>
</evidence>
<dbReference type="InterPro" id="IPR032675">
    <property type="entry name" value="LRR_dom_sf"/>
</dbReference>
<dbReference type="SMART" id="SM00369">
    <property type="entry name" value="LRR_TYP"/>
    <property type="match status" value="5"/>
</dbReference>
<evidence type="ECO:0000256" key="1">
    <source>
        <dbReference type="ARBA" id="ARBA00004167"/>
    </source>
</evidence>
<keyword evidence="12" id="KW-1185">Reference proteome</keyword>
<keyword evidence="8" id="KW-0675">Receptor</keyword>
<dbReference type="Pfam" id="PF08263">
    <property type="entry name" value="LRRNT_2"/>
    <property type="match status" value="2"/>
</dbReference>
<evidence type="ECO:0000256" key="2">
    <source>
        <dbReference type="ARBA" id="ARBA00022614"/>
    </source>
</evidence>
<protein>
    <recommendedName>
        <fullName evidence="10">Leucine-rich repeat-containing N-terminal plant-type domain-containing protein</fullName>
    </recommendedName>
</protein>
<dbReference type="InterPro" id="IPR013210">
    <property type="entry name" value="LRR_N_plant-typ"/>
</dbReference>
<evidence type="ECO:0000313" key="12">
    <source>
        <dbReference type="Proteomes" id="UP001341840"/>
    </source>
</evidence>